<feature type="region of interest" description="Disordered" evidence="6">
    <location>
        <begin position="379"/>
        <end position="470"/>
    </location>
</feature>
<comment type="caution">
    <text evidence="9">The sequence shown here is derived from an EMBL/GenBank/DDBJ whole genome shotgun (WGS) entry which is preliminary data.</text>
</comment>
<evidence type="ECO:0000256" key="5">
    <source>
        <dbReference type="SAM" id="Coils"/>
    </source>
</evidence>
<name>A0A545AU71_9ACTN</name>
<dbReference type="Proteomes" id="UP000317982">
    <property type="component" value="Unassembled WGS sequence"/>
</dbReference>
<dbReference type="InParanoid" id="A0A545AU71"/>
<evidence type="ECO:0000259" key="8">
    <source>
        <dbReference type="PROSITE" id="PS51935"/>
    </source>
</evidence>
<dbReference type="PROSITE" id="PS51935">
    <property type="entry name" value="NLPC_P60"/>
    <property type="match status" value="1"/>
</dbReference>
<keyword evidence="2" id="KW-0645">Protease</keyword>
<keyword evidence="7" id="KW-0732">Signal</keyword>
<proteinExistence type="inferred from homology"/>
<reference evidence="9 10" key="1">
    <citation type="submission" date="2019-07" db="EMBL/GenBank/DDBJ databases">
        <title>Cryptosporangium phraense sp. nov., isolated from plant litter.</title>
        <authorList>
            <person name="Suriyachadkun C."/>
        </authorList>
    </citation>
    <scope>NUCLEOTIDE SEQUENCE [LARGE SCALE GENOMIC DNA]</scope>
    <source>
        <strain evidence="9 10">A-T 5661</strain>
    </source>
</reference>
<comment type="similarity">
    <text evidence="1">Belongs to the peptidase C40 family.</text>
</comment>
<dbReference type="AlphaFoldDB" id="A0A545AU71"/>
<keyword evidence="4" id="KW-0788">Thiol protease</keyword>
<evidence type="ECO:0000313" key="10">
    <source>
        <dbReference type="Proteomes" id="UP000317982"/>
    </source>
</evidence>
<dbReference type="EMBL" id="VIRS01000006">
    <property type="protein sequence ID" value="TQS44899.1"/>
    <property type="molecule type" value="Genomic_DNA"/>
</dbReference>
<feature type="compositionally biased region" description="Basic and acidic residues" evidence="6">
    <location>
        <begin position="392"/>
        <end position="405"/>
    </location>
</feature>
<feature type="signal peptide" evidence="7">
    <location>
        <begin position="1"/>
        <end position="34"/>
    </location>
</feature>
<dbReference type="PANTHER" id="PTHR47359">
    <property type="entry name" value="PEPTIDOGLYCAN DL-ENDOPEPTIDASE CWLO"/>
    <property type="match status" value="1"/>
</dbReference>
<evidence type="ECO:0000256" key="6">
    <source>
        <dbReference type="SAM" id="MobiDB-lite"/>
    </source>
</evidence>
<keyword evidence="5" id="KW-0175">Coiled coil</keyword>
<accession>A0A545AU71</accession>
<feature type="coiled-coil region" evidence="5">
    <location>
        <begin position="79"/>
        <end position="109"/>
    </location>
</feature>
<feature type="chain" id="PRO_5021704117" description="NlpC/P60 domain-containing protein" evidence="7">
    <location>
        <begin position="35"/>
        <end position="470"/>
    </location>
</feature>
<dbReference type="OrthoDB" id="5244330at2"/>
<dbReference type="Pfam" id="PF00877">
    <property type="entry name" value="NLPC_P60"/>
    <property type="match status" value="1"/>
</dbReference>
<organism evidence="9 10">
    <name type="scientific">Cryptosporangium phraense</name>
    <dbReference type="NCBI Taxonomy" id="2593070"/>
    <lineage>
        <taxon>Bacteria</taxon>
        <taxon>Bacillati</taxon>
        <taxon>Actinomycetota</taxon>
        <taxon>Actinomycetes</taxon>
        <taxon>Cryptosporangiales</taxon>
        <taxon>Cryptosporangiaceae</taxon>
        <taxon>Cryptosporangium</taxon>
    </lineage>
</organism>
<dbReference type="SUPFAM" id="SSF54001">
    <property type="entry name" value="Cysteine proteinases"/>
    <property type="match status" value="1"/>
</dbReference>
<evidence type="ECO:0000256" key="4">
    <source>
        <dbReference type="ARBA" id="ARBA00022807"/>
    </source>
</evidence>
<dbReference type="Gene3D" id="3.90.1720.10">
    <property type="entry name" value="endopeptidase domain like (from Nostoc punctiforme)"/>
    <property type="match status" value="1"/>
</dbReference>
<dbReference type="InterPro" id="IPR051794">
    <property type="entry name" value="PG_Endopeptidase_C40"/>
</dbReference>
<dbReference type="InterPro" id="IPR000064">
    <property type="entry name" value="NLP_P60_dom"/>
</dbReference>
<dbReference type="GO" id="GO:0006508">
    <property type="term" value="P:proteolysis"/>
    <property type="evidence" value="ECO:0007669"/>
    <property type="project" value="UniProtKB-KW"/>
</dbReference>
<evidence type="ECO:0000256" key="7">
    <source>
        <dbReference type="SAM" id="SignalP"/>
    </source>
</evidence>
<feature type="domain" description="NlpC/P60" evidence="8">
    <location>
        <begin position="251"/>
        <end position="375"/>
    </location>
</feature>
<evidence type="ECO:0000256" key="2">
    <source>
        <dbReference type="ARBA" id="ARBA00022670"/>
    </source>
</evidence>
<evidence type="ECO:0000256" key="1">
    <source>
        <dbReference type="ARBA" id="ARBA00007074"/>
    </source>
</evidence>
<dbReference type="PANTHER" id="PTHR47359:SF3">
    <property type="entry name" value="NLP_P60 DOMAIN-CONTAINING PROTEIN-RELATED"/>
    <property type="match status" value="1"/>
</dbReference>
<keyword evidence="10" id="KW-1185">Reference proteome</keyword>
<dbReference type="RefSeq" id="WP_142704348.1">
    <property type="nucleotide sequence ID" value="NZ_VIRS01000006.1"/>
</dbReference>
<dbReference type="InterPro" id="IPR038765">
    <property type="entry name" value="Papain-like_cys_pep_sf"/>
</dbReference>
<sequence>MGGAHRGPRRARLSIVVGTAALTLAATTAPAASAATTGNPATAPVVGLGSPSEGAATARLGVAGGAPGVRVRPATDPVLARIARESAAAEALAEELSDAQVKLSSLQATYDRAAAAVTDAAVKTAGARAGAEAWARASFIAEAVRPRSLVTDPRSAMLGQPGVPTIGTAAIDLDVARAREQLRGEVAAHAAEEVQSQSVLIDALRRNLAARSATIRRLRAARASALIELNREKDAANAALAKKYLRDADGSAAKAALTAVGYALDQRGKPYEWGAEGPDRFDCSGLVQMAYKAADVSVPRTARPQYRASVPVSVTALLPGDLLFFATDRSDWNTIHHVGVYLGRGLMVHAPTEGDVVRVAPVWWSEFFAAGRVVPGRLDGRRSTLPYASALRPDRPRATHREGSSARRAKAPRTEAQPKPEAPPRSAGRPESGQRGKSAGRAGEPVEPSTPRDPAAPTEPRTPVTAARGR</sequence>
<protein>
    <recommendedName>
        <fullName evidence="8">NlpC/P60 domain-containing protein</fullName>
    </recommendedName>
</protein>
<keyword evidence="3" id="KW-0378">Hydrolase</keyword>
<gene>
    <name evidence="9" type="ORF">FL583_10290</name>
</gene>
<evidence type="ECO:0000256" key="3">
    <source>
        <dbReference type="ARBA" id="ARBA00022801"/>
    </source>
</evidence>
<evidence type="ECO:0000313" key="9">
    <source>
        <dbReference type="EMBL" id="TQS44899.1"/>
    </source>
</evidence>
<dbReference type="GO" id="GO:0008234">
    <property type="term" value="F:cysteine-type peptidase activity"/>
    <property type="evidence" value="ECO:0007669"/>
    <property type="project" value="UniProtKB-KW"/>
</dbReference>